<evidence type="ECO:0000313" key="1">
    <source>
        <dbReference type="EMBL" id="RGV34711.1"/>
    </source>
</evidence>
<protein>
    <submittedName>
        <fullName evidence="1">Uncharacterized protein</fullName>
    </submittedName>
</protein>
<sequence length="485" mass="58292">MVEIGTYEYYTGLKKIIRQNRLTWWLRVWIYLKSNTLYFLIRHIKYINNESKRLWLVTVENFKLMLFVSNVLDPSYKAICKIVRYRNIGNWIDKYANKYEMEQNEMPLTVSEIYDILKSYPQEHGLRLLQQLPVSTLAYELLVDSFVNDNKNLFIGTIYKYNCSITKLRNFCLNCNPLSYRFLRKDKGSPIQKKQMMGFMSEFSKLQCTLHIGKDSLTEHITRIAIINPDRGNFPFLNIRHVRKELHFLLIFYFIHRKEFDPMEREIVEEIIKQPQYIYFYNKAYRCYKKYYKHEQEHFKTENTIERETNIEPLNINGNHEEFKLPDNYFELERNANGCISIDDIRDTVKEQGVRKFEAFINYVAKEGYIDNNIHIKENFAYRLTGRLKPEDPMEYIEWKADKDSKSNCLYYIVRHFYSGNGRSGKSDPKMPSSRYQRMGIFFIYYKEITNPTSHAKNANPDFIKEISGFFTEKIKEEPPKKSLR</sequence>
<reference evidence="1 2" key="1">
    <citation type="submission" date="2018-08" db="EMBL/GenBank/DDBJ databases">
        <title>A genome reference for cultivated species of the human gut microbiota.</title>
        <authorList>
            <person name="Zou Y."/>
            <person name="Xue W."/>
            <person name="Luo G."/>
        </authorList>
    </citation>
    <scope>NUCLEOTIDE SEQUENCE [LARGE SCALE GENOMIC DNA]</scope>
    <source>
        <strain evidence="1 2">AF14-42</strain>
    </source>
</reference>
<organism evidence="1 2">
    <name type="scientific">Bacteroides uniformis</name>
    <dbReference type="NCBI Taxonomy" id="820"/>
    <lineage>
        <taxon>Bacteria</taxon>
        <taxon>Pseudomonadati</taxon>
        <taxon>Bacteroidota</taxon>
        <taxon>Bacteroidia</taxon>
        <taxon>Bacteroidales</taxon>
        <taxon>Bacteroidaceae</taxon>
        <taxon>Bacteroides</taxon>
    </lineage>
</organism>
<proteinExistence type="predicted"/>
<gene>
    <name evidence="1" type="ORF">DWW14_22385</name>
</gene>
<dbReference type="RefSeq" id="WP_117867272.1">
    <property type="nucleotide sequence ID" value="NZ_QRZC01000047.1"/>
</dbReference>
<dbReference type="AlphaFoldDB" id="A0A412X2J5"/>
<evidence type="ECO:0000313" key="2">
    <source>
        <dbReference type="Proteomes" id="UP000285343"/>
    </source>
</evidence>
<dbReference type="EMBL" id="QRZC01000047">
    <property type="protein sequence ID" value="RGV34711.1"/>
    <property type="molecule type" value="Genomic_DNA"/>
</dbReference>
<dbReference type="Proteomes" id="UP000285343">
    <property type="component" value="Unassembled WGS sequence"/>
</dbReference>
<accession>A0A412X2J5</accession>
<name>A0A412X2J5_BACUN</name>
<comment type="caution">
    <text evidence="1">The sequence shown here is derived from an EMBL/GenBank/DDBJ whole genome shotgun (WGS) entry which is preliminary data.</text>
</comment>